<dbReference type="PANTHER" id="PTHR33362">
    <property type="entry name" value="SIALIC ACID TRAP TRANSPORTER PERMEASE PROTEIN SIAT-RELATED"/>
    <property type="match status" value="1"/>
</dbReference>
<protein>
    <recommendedName>
        <fullName evidence="7">TRAP transporter large permease protein</fullName>
    </recommendedName>
</protein>
<dbReference type="PATRIC" id="fig|626887.3.peg.1046"/>
<evidence type="ECO:0000313" key="10">
    <source>
        <dbReference type="Proteomes" id="UP000013165"/>
    </source>
</evidence>
<accession>N6X112</accession>
<feature type="transmembrane region" description="Helical" evidence="7">
    <location>
        <begin position="227"/>
        <end position="246"/>
    </location>
</feature>
<dbReference type="PIRSF" id="PIRSF006066">
    <property type="entry name" value="HI0050"/>
    <property type="match status" value="1"/>
</dbReference>
<feature type="transmembrane region" description="Helical" evidence="7">
    <location>
        <begin position="324"/>
        <end position="357"/>
    </location>
</feature>
<dbReference type="RefSeq" id="WP_004579035.1">
    <property type="nucleotide sequence ID" value="NZ_AP028878.1"/>
</dbReference>
<feature type="transmembrane region" description="Helical" evidence="7">
    <location>
        <begin position="176"/>
        <end position="197"/>
    </location>
</feature>
<keyword evidence="4 7" id="KW-0812">Transmembrane</keyword>
<sequence>MAWHESLFFLLSFVLILMLIGAPVAFAFIGANLVGAWYFMGGNAGLTQLLNNGFGALSNFGLVPIPLFLLMGELFFRTGLGMRMFNAIDQLMGKVPGRLSYVTVVGGTAFSTLSGSSMGSTALLGSLLVPEMERRGYKSYMSIGPILGTGGLAIIIPPSALGVLLATLAKIDIGDVLIGGIVPGVLLALLYMVTIWLKTRFRPDAAPAYEVQTVSLGEKLKIFLRDILPMLSVIVMIVVMMLTGFATPSESAAFGALGVIVLALVFGELSLSAFKLSVAGALKVTLMAYLIVFGSATFSQLLAFSGASSGLISWATSFDLPPLLMLACMFLVLLVLGTFMEAISIMMITVPFFFPLAQSLGFDLVWFSIITLIALEVGFSTPPLGLNLFVMKGVAPPGTTMKSIYLAAIPYIACSLLLVALLVAFPGIVTWLPSLG</sequence>
<dbReference type="Pfam" id="PF06808">
    <property type="entry name" value="DctM"/>
    <property type="match status" value="1"/>
</dbReference>
<keyword evidence="2" id="KW-1003">Cell membrane</keyword>
<dbReference type="EMBL" id="APLQ01000011">
    <property type="protein sequence ID" value="ENO14738.1"/>
    <property type="molecule type" value="Genomic_DNA"/>
</dbReference>
<proteinExistence type="inferred from homology"/>
<comment type="caution">
    <text evidence="9">The sequence shown here is derived from an EMBL/GenBank/DDBJ whole genome shotgun (WGS) entry which is preliminary data.</text>
</comment>
<keyword evidence="3 7" id="KW-0997">Cell inner membrane</keyword>
<dbReference type="PANTHER" id="PTHR33362:SF5">
    <property type="entry name" value="C4-DICARBOXYLATE TRAP TRANSPORTER LARGE PERMEASE PROTEIN DCTM"/>
    <property type="match status" value="1"/>
</dbReference>
<comment type="subunit">
    <text evidence="7">The complex comprises the extracytoplasmic solute receptor protein and the two transmembrane proteins.</text>
</comment>
<feature type="transmembrane region" description="Helical" evidence="7">
    <location>
        <begin position="54"/>
        <end position="76"/>
    </location>
</feature>
<dbReference type="InterPro" id="IPR010656">
    <property type="entry name" value="DctM"/>
</dbReference>
<gene>
    <name evidence="9" type="ORF">J057_05286</name>
</gene>
<evidence type="ECO:0000256" key="1">
    <source>
        <dbReference type="ARBA" id="ARBA00004429"/>
    </source>
</evidence>
<evidence type="ECO:0000313" key="9">
    <source>
        <dbReference type="EMBL" id="ENO14738.1"/>
    </source>
</evidence>
<feature type="domain" description="TRAP C4-dicarboxylate transport system permease DctM subunit" evidence="8">
    <location>
        <begin position="13"/>
        <end position="427"/>
    </location>
</feature>
<feature type="transmembrane region" description="Helical" evidence="7">
    <location>
        <begin position="404"/>
        <end position="432"/>
    </location>
</feature>
<keyword evidence="10" id="KW-1185">Reference proteome</keyword>
<dbReference type="NCBIfam" id="TIGR00786">
    <property type="entry name" value="dctM"/>
    <property type="match status" value="1"/>
</dbReference>
<dbReference type="HOGENOM" id="CLU_019824_4_0_6"/>
<dbReference type="eggNOG" id="COG1593">
    <property type="taxonomic scope" value="Bacteria"/>
</dbReference>
<name>N6X112_9GAMM</name>
<dbReference type="Proteomes" id="UP000013165">
    <property type="component" value="Unassembled WGS sequence"/>
</dbReference>
<feature type="transmembrane region" description="Helical" evidence="7">
    <location>
        <begin position="252"/>
        <end position="274"/>
    </location>
</feature>
<comment type="caution">
    <text evidence="7">Lacks conserved residue(s) required for the propagation of feature annotation.</text>
</comment>
<evidence type="ECO:0000256" key="5">
    <source>
        <dbReference type="ARBA" id="ARBA00022989"/>
    </source>
</evidence>
<evidence type="ECO:0000256" key="2">
    <source>
        <dbReference type="ARBA" id="ARBA00022475"/>
    </source>
</evidence>
<evidence type="ECO:0000256" key="4">
    <source>
        <dbReference type="ARBA" id="ARBA00022692"/>
    </source>
</evidence>
<reference evidence="9 10" key="1">
    <citation type="journal article" date="2013" name="Genome Announc.">
        <title>Genome Sequence of the Polycyclic Aromatic Hydrocarbon-Degrading Bacterium Strain Marinobacter nanhaiticus D15-8WT.</title>
        <authorList>
            <person name="Cui Z."/>
            <person name="Gao W."/>
            <person name="Li Q."/>
            <person name="Xu G."/>
            <person name="Zheng L."/>
        </authorList>
    </citation>
    <scope>NUCLEOTIDE SEQUENCE [LARGE SCALE GENOMIC DNA]</scope>
    <source>
        <strain evidence="9 10">D15-8W</strain>
    </source>
</reference>
<feature type="transmembrane region" description="Helical" evidence="7">
    <location>
        <begin position="7"/>
        <end position="34"/>
    </location>
</feature>
<dbReference type="OrthoDB" id="8627919at2"/>
<dbReference type="AlphaFoldDB" id="N6X112"/>
<comment type="function">
    <text evidence="7">Part of the tripartite ATP-independent periplasmic (TRAP) transport system.</text>
</comment>
<dbReference type="InterPro" id="IPR004681">
    <property type="entry name" value="TRAP_DctM"/>
</dbReference>
<evidence type="ECO:0000256" key="7">
    <source>
        <dbReference type="RuleBase" id="RU369079"/>
    </source>
</evidence>
<dbReference type="STRING" id="626887.J057_05286"/>
<evidence type="ECO:0000256" key="3">
    <source>
        <dbReference type="ARBA" id="ARBA00022519"/>
    </source>
</evidence>
<keyword evidence="7" id="KW-0813">Transport</keyword>
<comment type="subcellular location">
    <subcellularLocation>
        <location evidence="1 7">Cell inner membrane</location>
        <topology evidence="1 7">Multi-pass membrane protein</topology>
    </subcellularLocation>
</comment>
<feature type="transmembrane region" description="Helical" evidence="7">
    <location>
        <begin position="286"/>
        <end position="304"/>
    </location>
</feature>
<dbReference type="GO" id="GO:0022857">
    <property type="term" value="F:transmembrane transporter activity"/>
    <property type="evidence" value="ECO:0007669"/>
    <property type="project" value="UniProtKB-UniRule"/>
</dbReference>
<keyword evidence="5 7" id="KW-1133">Transmembrane helix</keyword>
<feature type="transmembrane region" description="Helical" evidence="7">
    <location>
        <begin position="140"/>
        <end position="164"/>
    </location>
</feature>
<dbReference type="GO" id="GO:0005886">
    <property type="term" value="C:plasma membrane"/>
    <property type="evidence" value="ECO:0007669"/>
    <property type="project" value="UniProtKB-SubCell"/>
</dbReference>
<comment type="similarity">
    <text evidence="7">Belongs to the TRAP transporter large permease family.</text>
</comment>
<keyword evidence="6 7" id="KW-0472">Membrane</keyword>
<evidence type="ECO:0000256" key="6">
    <source>
        <dbReference type="ARBA" id="ARBA00023136"/>
    </source>
</evidence>
<evidence type="ECO:0000259" key="8">
    <source>
        <dbReference type="Pfam" id="PF06808"/>
    </source>
</evidence>
<organism evidence="9 10">
    <name type="scientific">Marinobacter nanhaiticus D15-8W</name>
    <dbReference type="NCBI Taxonomy" id="626887"/>
    <lineage>
        <taxon>Bacteria</taxon>
        <taxon>Pseudomonadati</taxon>
        <taxon>Pseudomonadota</taxon>
        <taxon>Gammaproteobacteria</taxon>
        <taxon>Pseudomonadales</taxon>
        <taxon>Marinobacteraceae</taxon>
        <taxon>Marinobacter</taxon>
    </lineage>
</organism>